<dbReference type="EMBL" id="BPVZ01000007">
    <property type="protein sequence ID" value="GKU93693.1"/>
    <property type="molecule type" value="Genomic_DNA"/>
</dbReference>
<dbReference type="PANTHER" id="PTHR47723">
    <property type="entry name" value="OS05G0353850 PROTEIN"/>
    <property type="match status" value="1"/>
</dbReference>
<dbReference type="InterPro" id="IPR012337">
    <property type="entry name" value="RNaseH-like_sf"/>
</dbReference>
<name>A0AAV5HY48_9ROSI</name>
<keyword evidence="4" id="KW-1185">Reference proteome</keyword>
<dbReference type="AlphaFoldDB" id="A0AAV5HY48"/>
<organism evidence="3 4">
    <name type="scientific">Rubroshorea leprosula</name>
    <dbReference type="NCBI Taxonomy" id="152421"/>
    <lineage>
        <taxon>Eukaryota</taxon>
        <taxon>Viridiplantae</taxon>
        <taxon>Streptophyta</taxon>
        <taxon>Embryophyta</taxon>
        <taxon>Tracheophyta</taxon>
        <taxon>Spermatophyta</taxon>
        <taxon>Magnoliopsida</taxon>
        <taxon>eudicotyledons</taxon>
        <taxon>Gunneridae</taxon>
        <taxon>Pentapetalae</taxon>
        <taxon>rosids</taxon>
        <taxon>malvids</taxon>
        <taxon>Malvales</taxon>
        <taxon>Dipterocarpaceae</taxon>
        <taxon>Rubroshorea</taxon>
    </lineage>
</organism>
<dbReference type="SUPFAM" id="SSF53098">
    <property type="entry name" value="Ribonuclease H-like"/>
    <property type="match status" value="1"/>
</dbReference>
<accession>A0AAV5HY48</accession>
<sequence>MVTPTSTTVLPVPAPVLSLLNPKSSKTSEPTAHDYPLHTPQITDLRMEGANPKPKTPVNPLSQPHPYTIEEEPPDSVSSSPDACCFNLPKSSVQKAPQSRTCIDGCWKPPPIDVIKLNTDGAASTSSGQAGAGDGLSFAVARGFTKIIVETDSKVAVTLLNSDRNSFHPFATLLDDCRALLRQPPEVQLRHIYREANTAADLLAKMGTTLVSSVVVLEQCPADMYNMLYLDVMGNSLPRNIVT</sequence>
<comment type="caution">
    <text evidence="3">The sequence shown here is derived from an EMBL/GenBank/DDBJ whole genome shotgun (WGS) entry which is preliminary data.</text>
</comment>
<evidence type="ECO:0000259" key="2">
    <source>
        <dbReference type="Pfam" id="PF13456"/>
    </source>
</evidence>
<dbReference type="InterPro" id="IPR036397">
    <property type="entry name" value="RNaseH_sf"/>
</dbReference>
<evidence type="ECO:0000313" key="3">
    <source>
        <dbReference type="EMBL" id="GKU93693.1"/>
    </source>
</evidence>
<feature type="compositionally biased region" description="Polar residues" evidence="1">
    <location>
        <begin position="21"/>
        <end position="30"/>
    </location>
</feature>
<dbReference type="Gene3D" id="3.30.420.10">
    <property type="entry name" value="Ribonuclease H-like superfamily/Ribonuclease H"/>
    <property type="match status" value="1"/>
</dbReference>
<dbReference type="Proteomes" id="UP001054252">
    <property type="component" value="Unassembled WGS sequence"/>
</dbReference>
<reference evidence="3 4" key="1">
    <citation type="journal article" date="2021" name="Commun. Biol.">
        <title>The genome of Shorea leprosula (Dipterocarpaceae) highlights the ecological relevance of drought in aseasonal tropical rainforests.</title>
        <authorList>
            <person name="Ng K.K.S."/>
            <person name="Kobayashi M.J."/>
            <person name="Fawcett J.A."/>
            <person name="Hatakeyama M."/>
            <person name="Paape T."/>
            <person name="Ng C.H."/>
            <person name="Ang C.C."/>
            <person name="Tnah L.H."/>
            <person name="Lee C.T."/>
            <person name="Nishiyama T."/>
            <person name="Sese J."/>
            <person name="O'Brien M.J."/>
            <person name="Copetti D."/>
            <person name="Mohd Noor M.I."/>
            <person name="Ong R.C."/>
            <person name="Putra M."/>
            <person name="Sireger I.Z."/>
            <person name="Indrioko S."/>
            <person name="Kosugi Y."/>
            <person name="Izuno A."/>
            <person name="Isagi Y."/>
            <person name="Lee S.L."/>
            <person name="Shimizu K.K."/>
        </authorList>
    </citation>
    <scope>NUCLEOTIDE SEQUENCE [LARGE SCALE GENOMIC DNA]</scope>
    <source>
        <strain evidence="3">214</strain>
    </source>
</reference>
<dbReference type="GO" id="GO:0004523">
    <property type="term" value="F:RNA-DNA hybrid ribonuclease activity"/>
    <property type="evidence" value="ECO:0007669"/>
    <property type="project" value="InterPro"/>
</dbReference>
<feature type="domain" description="RNase H type-1" evidence="2">
    <location>
        <begin position="134"/>
        <end position="206"/>
    </location>
</feature>
<dbReference type="PANTHER" id="PTHR47723:SF19">
    <property type="entry name" value="POLYNUCLEOTIDYL TRANSFERASE, RIBONUCLEASE H-LIKE SUPERFAMILY PROTEIN"/>
    <property type="match status" value="1"/>
</dbReference>
<feature type="region of interest" description="Disordered" evidence="1">
    <location>
        <begin position="20"/>
        <end position="80"/>
    </location>
</feature>
<evidence type="ECO:0000313" key="4">
    <source>
        <dbReference type="Proteomes" id="UP001054252"/>
    </source>
</evidence>
<proteinExistence type="predicted"/>
<dbReference type="InterPro" id="IPR044730">
    <property type="entry name" value="RNase_H-like_dom_plant"/>
</dbReference>
<dbReference type="GO" id="GO:0003676">
    <property type="term" value="F:nucleic acid binding"/>
    <property type="evidence" value="ECO:0007669"/>
    <property type="project" value="InterPro"/>
</dbReference>
<evidence type="ECO:0000256" key="1">
    <source>
        <dbReference type="SAM" id="MobiDB-lite"/>
    </source>
</evidence>
<dbReference type="CDD" id="cd06222">
    <property type="entry name" value="RNase_H_like"/>
    <property type="match status" value="1"/>
</dbReference>
<dbReference type="InterPro" id="IPR002156">
    <property type="entry name" value="RNaseH_domain"/>
</dbReference>
<gene>
    <name evidence="3" type="ORF">SLEP1_g7267</name>
</gene>
<protein>
    <recommendedName>
        <fullName evidence="2">RNase H type-1 domain-containing protein</fullName>
    </recommendedName>
</protein>
<dbReference type="InterPro" id="IPR053151">
    <property type="entry name" value="RNase_H-like"/>
</dbReference>
<dbReference type="Pfam" id="PF13456">
    <property type="entry name" value="RVT_3"/>
    <property type="match status" value="1"/>
</dbReference>